<dbReference type="PANTHER" id="PTHR38767:SF1">
    <property type="entry name" value="DNA POLYMERASE III SUBUNIT CHI"/>
    <property type="match status" value="1"/>
</dbReference>
<comment type="caution">
    <text evidence="1">The sequence shown here is derived from an EMBL/GenBank/DDBJ whole genome shotgun (WGS) entry which is preliminary data.</text>
</comment>
<dbReference type="InterPro" id="IPR036768">
    <property type="entry name" value="PolIII_chi_sf"/>
</dbReference>
<dbReference type="InterPro" id="IPR007459">
    <property type="entry name" value="DNA_pol3_chi"/>
</dbReference>
<organism evidence="1 2">
    <name type="scientific">Pseudofrancisella aestuarii</name>
    <dbReference type="NCBI Taxonomy" id="2670347"/>
    <lineage>
        <taxon>Bacteria</taxon>
        <taxon>Pseudomonadati</taxon>
        <taxon>Pseudomonadota</taxon>
        <taxon>Gammaproteobacteria</taxon>
        <taxon>Thiotrichales</taxon>
        <taxon>Francisellaceae</taxon>
        <taxon>Pseudofrancisella</taxon>
    </lineage>
</organism>
<keyword evidence="2" id="KW-1185">Reference proteome</keyword>
<protein>
    <submittedName>
        <fullName evidence="1">DNA polymerase III subunit chi</fullName>
    </submittedName>
</protein>
<accession>A0ABV9TE43</accession>
<dbReference type="EMBL" id="JBHSJH010000003">
    <property type="protein sequence ID" value="MFC4892903.1"/>
    <property type="molecule type" value="Genomic_DNA"/>
</dbReference>
<dbReference type="Proteomes" id="UP001595926">
    <property type="component" value="Unassembled WGS sequence"/>
</dbReference>
<dbReference type="Gene3D" id="3.40.50.10110">
    <property type="entry name" value="DNA polymerase III subunit chi"/>
    <property type="match status" value="1"/>
</dbReference>
<dbReference type="SUPFAM" id="SSF102400">
    <property type="entry name" value="DNA polymerase III chi subunit"/>
    <property type="match status" value="1"/>
</dbReference>
<dbReference type="RefSeq" id="WP_119331093.1">
    <property type="nucleotide sequence ID" value="NZ_JBHSJH010000003.1"/>
</dbReference>
<evidence type="ECO:0000313" key="2">
    <source>
        <dbReference type="Proteomes" id="UP001595926"/>
    </source>
</evidence>
<dbReference type="Pfam" id="PF04364">
    <property type="entry name" value="DNA_pol3_chi"/>
    <property type="match status" value="1"/>
</dbReference>
<proteinExistence type="predicted"/>
<sequence>MKVSFRILNTNTDEELINYIVDFVVKEYSSEKKIAILAEQSVAKIVDDKLWKDGEDVFIPHFCAINSTEYNKYPNVPVFITDNMFLVLDHDLLINITNLPVNIAKKAPKEIIEVVDQEENRLAVSRKKYVYYKQLGIQPTHEKG</sequence>
<gene>
    <name evidence="1" type="ORF">ACFPDQ_07545</name>
</gene>
<dbReference type="PANTHER" id="PTHR38767">
    <property type="entry name" value="DNA POLYMERASE III SUBUNIT CHI"/>
    <property type="match status" value="1"/>
</dbReference>
<name>A0ABV9TE43_9GAMM</name>
<evidence type="ECO:0000313" key="1">
    <source>
        <dbReference type="EMBL" id="MFC4892903.1"/>
    </source>
</evidence>
<reference evidence="2" key="1">
    <citation type="journal article" date="2019" name="Int. J. Syst. Evol. Microbiol.">
        <title>The Global Catalogue of Microorganisms (GCM) 10K type strain sequencing project: providing services to taxonomists for standard genome sequencing and annotation.</title>
        <authorList>
            <consortium name="The Broad Institute Genomics Platform"/>
            <consortium name="The Broad Institute Genome Sequencing Center for Infectious Disease"/>
            <person name="Wu L."/>
            <person name="Ma J."/>
        </authorList>
    </citation>
    <scope>NUCLEOTIDE SEQUENCE [LARGE SCALE GENOMIC DNA]</scope>
    <source>
        <strain evidence="2">CGMCC 1.13718</strain>
    </source>
</reference>